<evidence type="ECO:0000313" key="1">
    <source>
        <dbReference type="EMBL" id="MEQ2286919.1"/>
    </source>
</evidence>
<proteinExistence type="predicted"/>
<organism evidence="1 2">
    <name type="scientific">Ameca splendens</name>
    <dbReference type="NCBI Taxonomy" id="208324"/>
    <lineage>
        <taxon>Eukaryota</taxon>
        <taxon>Metazoa</taxon>
        <taxon>Chordata</taxon>
        <taxon>Craniata</taxon>
        <taxon>Vertebrata</taxon>
        <taxon>Euteleostomi</taxon>
        <taxon>Actinopterygii</taxon>
        <taxon>Neopterygii</taxon>
        <taxon>Teleostei</taxon>
        <taxon>Neoteleostei</taxon>
        <taxon>Acanthomorphata</taxon>
        <taxon>Ovalentaria</taxon>
        <taxon>Atherinomorphae</taxon>
        <taxon>Cyprinodontiformes</taxon>
        <taxon>Goodeidae</taxon>
        <taxon>Ameca</taxon>
    </lineage>
</organism>
<accession>A0ABV0XZI0</accession>
<sequence>MVPIEFLLIHESVVSVKLLPGRIGSCECVWEFGRRLSSFLVNAVAQLPVNVYQVTKLCLVLFCCVDVRGCVLEKEVCLGLIDAKQWTPQPFQENLQTLLPHFSLFCFCSHPHCVHSVPQD</sequence>
<gene>
    <name evidence="1" type="ORF">AMECASPLE_007360</name>
</gene>
<comment type="caution">
    <text evidence="1">The sequence shown here is derived from an EMBL/GenBank/DDBJ whole genome shotgun (WGS) entry which is preliminary data.</text>
</comment>
<evidence type="ECO:0000313" key="2">
    <source>
        <dbReference type="Proteomes" id="UP001469553"/>
    </source>
</evidence>
<name>A0ABV0XZI0_9TELE</name>
<reference evidence="1 2" key="1">
    <citation type="submission" date="2021-06" db="EMBL/GenBank/DDBJ databases">
        <authorList>
            <person name="Palmer J.M."/>
        </authorList>
    </citation>
    <scope>NUCLEOTIDE SEQUENCE [LARGE SCALE GENOMIC DNA]</scope>
    <source>
        <strain evidence="1 2">AS_MEX2019</strain>
        <tissue evidence="1">Muscle</tissue>
    </source>
</reference>
<dbReference type="Proteomes" id="UP001469553">
    <property type="component" value="Unassembled WGS sequence"/>
</dbReference>
<dbReference type="EMBL" id="JAHRIP010019183">
    <property type="protein sequence ID" value="MEQ2286919.1"/>
    <property type="molecule type" value="Genomic_DNA"/>
</dbReference>
<protein>
    <submittedName>
        <fullName evidence="1">Uncharacterized protein</fullName>
    </submittedName>
</protein>
<keyword evidence="2" id="KW-1185">Reference proteome</keyword>